<accession>A0ABR6CWD9</accession>
<gene>
    <name evidence="1" type="ORF">HNP81_004646</name>
</gene>
<dbReference type="Proteomes" id="UP000626697">
    <property type="component" value="Unassembled WGS sequence"/>
</dbReference>
<organism evidence="1 2">
    <name type="scientific">Peribacillus huizhouensis</name>
    <dbReference type="NCBI Taxonomy" id="1501239"/>
    <lineage>
        <taxon>Bacteria</taxon>
        <taxon>Bacillati</taxon>
        <taxon>Bacillota</taxon>
        <taxon>Bacilli</taxon>
        <taxon>Bacillales</taxon>
        <taxon>Bacillaceae</taxon>
        <taxon>Peribacillus</taxon>
    </lineage>
</organism>
<reference evidence="1 2" key="1">
    <citation type="submission" date="2020-08" db="EMBL/GenBank/DDBJ databases">
        <title>Genomic Encyclopedia of Type Strains, Phase IV (KMG-IV): sequencing the most valuable type-strain genomes for metagenomic binning, comparative biology and taxonomic classification.</title>
        <authorList>
            <person name="Goeker M."/>
        </authorList>
    </citation>
    <scope>NUCLEOTIDE SEQUENCE [LARGE SCALE GENOMIC DNA]</scope>
    <source>
        <strain evidence="1 2">DSM 105481</strain>
    </source>
</reference>
<name>A0ABR6CWD9_9BACI</name>
<sequence length="150" mass="17697">MEWIEVKDSKDIENLLDKFGGFHDSCLKELYMWTDSYVDENLSMGVSPELDTNVRILFQRQFRDPSAIELLFEGVTQFHIVPSPINYDSIIYDAKLILHKGLFYWADAYDWEPEDYSLHTNSWISAKSLKWRDASSWMGKQNRYGVINKE</sequence>
<protein>
    <submittedName>
        <fullName evidence="1">Uncharacterized protein</fullName>
    </submittedName>
</protein>
<dbReference type="EMBL" id="JACJHX010000030">
    <property type="protein sequence ID" value="MBA9029274.1"/>
    <property type="molecule type" value="Genomic_DNA"/>
</dbReference>
<evidence type="ECO:0000313" key="2">
    <source>
        <dbReference type="Proteomes" id="UP000626697"/>
    </source>
</evidence>
<proteinExistence type="predicted"/>
<comment type="caution">
    <text evidence="1">The sequence shown here is derived from an EMBL/GenBank/DDBJ whole genome shotgun (WGS) entry which is preliminary data.</text>
</comment>
<evidence type="ECO:0000313" key="1">
    <source>
        <dbReference type="EMBL" id="MBA9029274.1"/>
    </source>
</evidence>
<keyword evidence="2" id="KW-1185">Reference proteome</keyword>
<dbReference type="RefSeq" id="WP_182504060.1">
    <property type="nucleotide sequence ID" value="NZ_JACJHX010000030.1"/>
</dbReference>